<comment type="caution">
    <text evidence="1">The sequence shown here is derived from an EMBL/GenBank/DDBJ whole genome shotgun (WGS) entry which is preliminary data.</text>
</comment>
<dbReference type="SUPFAM" id="SSF52540">
    <property type="entry name" value="P-loop containing nucleoside triphosphate hydrolases"/>
    <property type="match status" value="1"/>
</dbReference>
<sequence>MTNLKKASQTKCTVVVLGDSKTGKTSLITRFVKGTFTEMFDHVWPLKTAEKLSFERAEMFNKIKSQATKIEIDDEQMREKESSSEQVLV</sequence>
<accession>A0A553N8S2</accession>
<dbReference type="Gene3D" id="3.40.50.300">
    <property type="entry name" value="P-loop containing nucleotide triphosphate hydrolases"/>
    <property type="match status" value="1"/>
</dbReference>
<protein>
    <submittedName>
        <fullName evidence="1">Uncharacterized protein</fullName>
    </submittedName>
</protein>
<dbReference type="AlphaFoldDB" id="A0A553N8S2"/>
<organism evidence="1 2">
    <name type="scientific">Tigriopus californicus</name>
    <name type="common">Marine copepod</name>
    <dbReference type="NCBI Taxonomy" id="6832"/>
    <lineage>
        <taxon>Eukaryota</taxon>
        <taxon>Metazoa</taxon>
        <taxon>Ecdysozoa</taxon>
        <taxon>Arthropoda</taxon>
        <taxon>Crustacea</taxon>
        <taxon>Multicrustacea</taxon>
        <taxon>Hexanauplia</taxon>
        <taxon>Copepoda</taxon>
        <taxon>Harpacticoida</taxon>
        <taxon>Harpacticidae</taxon>
        <taxon>Tigriopus</taxon>
    </lineage>
</organism>
<dbReference type="EMBL" id="VCGU01000459">
    <property type="protein sequence ID" value="TRY61837.1"/>
    <property type="molecule type" value="Genomic_DNA"/>
</dbReference>
<reference evidence="1 2" key="1">
    <citation type="journal article" date="2018" name="Nat. Ecol. Evol.">
        <title>Genomic signatures of mitonuclear coevolution across populations of Tigriopus californicus.</title>
        <authorList>
            <person name="Barreto F.S."/>
            <person name="Watson E.T."/>
            <person name="Lima T.G."/>
            <person name="Willett C.S."/>
            <person name="Edmands S."/>
            <person name="Li W."/>
            <person name="Burton R.S."/>
        </authorList>
    </citation>
    <scope>NUCLEOTIDE SEQUENCE [LARGE SCALE GENOMIC DNA]</scope>
    <source>
        <strain evidence="1 2">San Diego</strain>
    </source>
</reference>
<dbReference type="Pfam" id="PF08477">
    <property type="entry name" value="Roc"/>
    <property type="match status" value="1"/>
</dbReference>
<proteinExistence type="predicted"/>
<keyword evidence="2" id="KW-1185">Reference proteome</keyword>
<dbReference type="InterPro" id="IPR027417">
    <property type="entry name" value="P-loop_NTPase"/>
</dbReference>
<evidence type="ECO:0000313" key="1">
    <source>
        <dbReference type="EMBL" id="TRY61837.1"/>
    </source>
</evidence>
<name>A0A553N8S2_TIGCA</name>
<gene>
    <name evidence="1" type="ORF">TCAL_17203</name>
</gene>
<evidence type="ECO:0000313" key="2">
    <source>
        <dbReference type="Proteomes" id="UP000318571"/>
    </source>
</evidence>
<dbReference type="Proteomes" id="UP000318571">
    <property type="component" value="Chromosome 8"/>
</dbReference>